<gene>
    <name evidence="2" type="ORF">ACFSUE_15550</name>
</gene>
<feature type="compositionally biased region" description="Basic residues" evidence="1">
    <location>
        <begin position="98"/>
        <end position="113"/>
    </location>
</feature>
<evidence type="ECO:0000313" key="3">
    <source>
        <dbReference type="Proteomes" id="UP001597399"/>
    </source>
</evidence>
<organism evidence="2 3">
    <name type="scientific">Sporolactobacillus shoreicorticis</name>
    <dbReference type="NCBI Taxonomy" id="1923877"/>
    <lineage>
        <taxon>Bacteria</taxon>
        <taxon>Bacillati</taxon>
        <taxon>Bacillota</taxon>
        <taxon>Bacilli</taxon>
        <taxon>Bacillales</taxon>
        <taxon>Sporolactobacillaceae</taxon>
        <taxon>Sporolactobacillus</taxon>
    </lineage>
</organism>
<proteinExistence type="predicted"/>
<evidence type="ECO:0000313" key="2">
    <source>
        <dbReference type="EMBL" id="MFD2695031.1"/>
    </source>
</evidence>
<sequence>MKLRKSVVKLLLVLVLIFPVSFSTISFVQPKEAKAIVLPIGFHQSVVCSTYGIPSDLVDFWTGKVKMKRFTDKVKGKTAYRDPKTKWYIDKDKDGHKGSKWKLKNKNGKRKASLKNDGTVVGK</sequence>
<evidence type="ECO:0008006" key="4">
    <source>
        <dbReference type="Google" id="ProtNLM"/>
    </source>
</evidence>
<keyword evidence="3" id="KW-1185">Reference proteome</keyword>
<evidence type="ECO:0000256" key="1">
    <source>
        <dbReference type="SAM" id="MobiDB-lite"/>
    </source>
</evidence>
<dbReference type="EMBL" id="JBHUMQ010000034">
    <property type="protein sequence ID" value="MFD2695031.1"/>
    <property type="molecule type" value="Genomic_DNA"/>
</dbReference>
<dbReference type="Proteomes" id="UP001597399">
    <property type="component" value="Unassembled WGS sequence"/>
</dbReference>
<protein>
    <recommendedName>
        <fullName evidence="4">Novel toxin 21 domain-containing protein</fullName>
    </recommendedName>
</protein>
<comment type="caution">
    <text evidence="2">The sequence shown here is derived from an EMBL/GenBank/DDBJ whole genome shotgun (WGS) entry which is preliminary data.</text>
</comment>
<reference evidence="3" key="1">
    <citation type="journal article" date="2019" name="Int. J. Syst. Evol. Microbiol.">
        <title>The Global Catalogue of Microorganisms (GCM) 10K type strain sequencing project: providing services to taxonomists for standard genome sequencing and annotation.</title>
        <authorList>
            <consortium name="The Broad Institute Genomics Platform"/>
            <consortium name="The Broad Institute Genome Sequencing Center for Infectious Disease"/>
            <person name="Wu L."/>
            <person name="Ma J."/>
        </authorList>
    </citation>
    <scope>NUCLEOTIDE SEQUENCE [LARGE SCALE GENOMIC DNA]</scope>
    <source>
        <strain evidence="3">TISTR 2466</strain>
    </source>
</reference>
<feature type="region of interest" description="Disordered" evidence="1">
    <location>
        <begin position="91"/>
        <end position="123"/>
    </location>
</feature>
<dbReference type="RefSeq" id="WP_253064771.1">
    <property type="nucleotide sequence ID" value="NZ_JAMXWM010000031.1"/>
</dbReference>
<name>A0ABW5S5I3_9BACL</name>
<accession>A0ABW5S5I3</accession>